<evidence type="ECO:0000256" key="1">
    <source>
        <dbReference type="SAM" id="MobiDB-lite"/>
    </source>
</evidence>
<feature type="region of interest" description="Disordered" evidence="1">
    <location>
        <begin position="517"/>
        <end position="547"/>
    </location>
</feature>
<accession>A0A1S8BJ08</accession>
<dbReference type="EMBL" id="MSZU01000076">
    <property type="protein sequence ID" value="OMP87456.1"/>
    <property type="molecule type" value="Genomic_DNA"/>
</dbReference>
<proteinExistence type="predicted"/>
<evidence type="ECO:0000313" key="2">
    <source>
        <dbReference type="EMBL" id="OMP87456.1"/>
    </source>
</evidence>
<dbReference type="PANTHER" id="PTHR23225">
    <property type="entry name" value="ZINC FINGER PROTEIN"/>
    <property type="match status" value="1"/>
</dbReference>
<feature type="compositionally biased region" description="Low complexity" evidence="1">
    <location>
        <begin position="122"/>
        <end position="131"/>
    </location>
</feature>
<dbReference type="InterPro" id="IPR039970">
    <property type="entry name" value="TF_Grauzone"/>
</dbReference>
<reference evidence="2 3" key="1">
    <citation type="submission" date="2017-01" db="EMBL/GenBank/DDBJ databases">
        <title>Draft genome sequence of Diplodia seriata F98.1, a fungal species involved in grapevine trunk diseases.</title>
        <authorList>
            <person name="Robert-Siegwald G."/>
            <person name="Vallet J."/>
            <person name="Abou-Mansour E."/>
            <person name="Xu J."/>
            <person name="Rey P."/>
            <person name="Bertsch C."/>
            <person name="Rego C."/>
            <person name="Larignon P."/>
            <person name="Fontaine F."/>
            <person name="Lebrun M.-H."/>
        </authorList>
    </citation>
    <scope>NUCLEOTIDE SEQUENCE [LARGE SCALE GENOMIC DNA]</scope>
    <source>
        <strain evidence="2 3">F98.1</strain>
    </source>
</reference>
<protein>
    <submittedName>
        <fullName evidence="2">Uncharacterized protein</fullName>
    </submittedName>
</protein>
<feature type="compositionally biased region" description="Basic residues" evidence="1">
    <location>
        <begin position="308"/>
        <end position="317"/>
    </location>
</feature>
<feature type="compositionally biased region" description="Polar residues" evidence="1">
    <location>
        <begin position="141"/>
        <end position="161"/>
    </location>
</feature>
<organism evidence="2 3">
    <name type="scientific">Diplodia seriata</name>
    <dbReference type="NCBI Taxonomy" id="420778"/>
    <lineage>
        <taxon>Eukaryota</taxon>
        <taxon>Fungi</taxon>
        <taxon>Dikarya</taxon>
        <taxon>Ascomycota</taxon>
        <taxon>Pezizomycotina</taxon>
        <taxon>Dothideomycetes</taxon>
        <taxon>Dothideomycetes incertae sedis</taxon>
        <taxon>Botryosphaeriales</taxon>
        <taxon>Botryosphaeriaceae</taxon>
        <taxon>Diplodia</taxon>
    </lineage>
</organism>
<feature type="compositionally biased region" description="Acidic residues" evidence="1">
    <location>
        <begin position="538"/>
        <end position="547"/>
    </location>
</feature>
<evidence type="ECO:0000313" key="3">
    <source>
        <dbReference type="Proteomes" id="UP000190776"/>
    </source>
</evidence>
<feature type="compositionally biased region" description="Basic and acidic residues" evidence="1">
    <location>
        <begin position="252"/>
        <end position="269"/>
    </location>
</feature>
<dbReference type="OrthoDB" id="5388486at2759"/>
<feature type="region of interest" description="Disordered" evidence="1">
    <location>
        <begin position="252"/>
        <end position="330"/>
    </location>
</feature>
<dbReference type="PANTHER" id="PTHR23225:SF2">
    <property type="entry name" value="AT09679P-RELATED"/>
    <property type="match status" value="1"/>
</dbReference>
<sequence length="547" mass="61478">MDHRFSAFNDLPEIQLNAGHLQDGYRWSDREVPWTGARPNQRSIMLFGSGVTLDSAPAYAMSNMQRYLSGPERPLFETNIFQLDSRTDREHQHFDLEPCFEPQPLPYAGRGIRPRSPDNYRSSWSVSSSSSYNLSHKDDLSTNSFGSPERGSSPSYGSQDTTYSEYKTYPLYSMDEATLGAGGSCTLSDIQPYPSPCEETEPPAEYDECHDMKMGFACEQETILFNGKMAADEHHCTRLNDEDVIRVRDAESVKPVVKSEDEADSDWKPVSKQRRRRTSRSSGSSQSTTRRSSNASKTSYSASSGRGRIAKCSKSHSSKSSSTKDSNAANRPFPCPFAGYSCSSTFASKNEWKRHVSTQHIRLGFWRCNLCPSTLDGGATESFNDFNRKDLFAQHLRRMHMASNSATPGNKSGSYSSLPTKDAPVTEDNMAEYQKQCYLKLRDAPPCSSCLFCNRSFEGPGSWEERMEHVGRHFEKDPKGSDAKMYGVERWREDGVLEKWLREEGLIELDARGSWRLGSGAPKRGGQHANAMRRINEDDSEVSSEDE</sequence>
<feature type="region of interest" description="Disordered" evidence="1">
    <location>
        <begin position="402"/>
        <end position="422"/>
    </location>
</feature>
<dbReference type="AlphaFoldDB" id="A0A1S8BJ08"/>
<feature type="compositionally biased region" description="Low complexity" evidence="1">
    <location>
        <begin position="280"/>
        <end position="304"/>
    </location>
</feature>
<comment type="caution">
    <text evidence="2">The sequence shown here is derived from an EMBL/GenBank/DDBJ whole genome shotgun (WGS) entry which is preliminary data.</text>
</comment>
<feature type="region of interest" description="Disordered" evidence="1">
    <location>
        <begin position="97"/>
        <end position="161"/>
    </location>
</feature>
<dbReference type="Proteomes" id="UP000190776">
    <property type="component" value="Unassembled WGS sequence"/>
</dbReference>
<dbReference type="GO" id="GO:0003700">
    <property type="term" value="F:DNA-binding transcription factor activity"/>
    <property type="evidence" value="ECO:0007669"/>
    <property type="project" value="InterPro"/>
</dbReference>
<gene>
    <name evidence="2" type="ORF">BK809_0007542</name>
</gene>
<name>A0A1S8BJ08_9PEZI</name>
<feature type="compositionally biased region" description="Polar residues" evidence="1">
    <location>
        <begin position="402"/>
        <end position="419"/>
    </location>
</feature>
<dbReference type="Gene3D" id="3.30.160.60">
    <property type="entry name" value="Classic Zinc Finger"/>
    <property type="match status" value="1"/>
</dbReference>